<keyword evidence="5 8" id="KW-0560">Oxidoreductase</keyword>
<evidence type="ECO:0000256" key="6">
    <source>
        <dbReference type="ARBA" id="ARBA00023141"/>
    </source>
</evidence>
<dbReference type="PANTHER" id="PTHR21089">
    <property type="entry name" value="SHIKIMATE DEHYDROGENASE"/>
    <property type="match status" value="1"/>
</dbReference>
<keyword evidence="13" id="KW-1185">Reference proteome</keyword>
<comment type="similarity">
    <text evidence="8">Belongs to the shikimate dehydrogenase family.</text>
</comment>
<dbReference type="CDD" id="cd01065">
    <property type="entry name" value="NAD_bind_Shikimate_DH"/>
    <property type="match status" value="1"/>
</dbReference>
<feature type="domain" description="Quinate/shikimate 5-dehydrogenase/glutamyl-tRNA reductase" evidence="9">
    <location>
        <begin position="122"/>
        <end position="169"/>
    </location>
</feature>
<evidence type="ECO:0000256" key="7">
    <source>
        <dbReference type="ARBA" id="ARBA00049442"/>
    </source>
</evidence>
<dbReference type="InterPro" id="IPR022893">
    <property type="entry name" value="Shikimate_DH_fam"/>
</dbReference>
<organism evidence="12 13">
    <name type="scientific">Candidatus Seongchinamella marina</name>
    <dbReference type="NCBI Taxonomy" id="2518990"/>
    <lineage>
        <taxon>Bacteria</taxon>
        <taxon>Pseudomonadati</taxon>
        <taxon>Pseudomonadota</taxon>
        <taxon>Gammaproteobacteria</taxon>
        <taxon>Cellvibrionales</taxon>
        <taxon>Halieaceae</taxon>
        <taxon>Seongchinamella</taxon>
    </lineage>
</organism>
<dbReference type="Gene3D" id="3.40.50.10860">
    <property type="entry name" value="Leucine Dehydrogenase, chain A, domain 1"/>
    <property type="match status" value="1"/>
</dbReference>
<evidence type="ECO:0000256" key="8">
    <source>
        <dbReference type="HAMAP-Rule" id="MF_00222"/>
    </source>
</evidence>
<proteinExistence type="inferred from homology"/>
<evidence type="ECO:0000256" key="2">
    <source>
        <dbReference type="ARBA" id="ARBA00012962"/>
    </source>
</evidence>
<comment type="subunit">
    <text evidence="8">Homodimer.</text>
</comment>
<keyword evidence="3 8" id="KW-0028">Amino-acid biosynthesis</keyword>
<evidence type="ECO:0000259" key="9">
    <source>
        <dbReference type="Pfam" id="PF01488"/>
    </source>
</evidence>
<feature type="domain" description="Shikimate dehydrogenase substrate binding N-terminal" evidence="10">
    <location>
        <begin position="9"/>
        <end position="91"/>
    </location>
</feature>
<feature type="binding site" evidence="8">
    <location>
        <position position="242"/>
    </location>
    <ligand>
        <name>NADP(+)</name>
        <dbReference type="ChEBI" id="CHEBI:58349"/>
    </ligand>
</feature>
<keyword evidence="4 8" id="KW-0521">NADP</keyword>
<feature type="binding site" evidence="8">
    <location>
        <position position="64"/>
    </location>
    <ligand>
        <name>shikimate</name>
        <dbReference type="ChEBI" id="CHEBI:36208"/>
    </ligand>
</feature>
<gene>
    <name evidence="8" type="primary">aroE</name>
    <name evidence="12" type="ORF">EYC87_08925</name>
</gene>
<feature type="binding site" evidence="8">
    <location>
        <position position="80"/>
    </location>
    <ligand>
        <name>NADP(+)</name>
        <dbReference type="ChEBI" id="CHEBI:58349"/>
    </ligand>
</feature>
<dbReference type="InterPro" id="IPR006151">
    <property type="entry name" value="Shikm_DH/Glu-tRNA_Rdtase"/>
</dbReference>
<dbReference type="RefSeq" id="WP_007230580.1">
    <property type="nucleotide sequence ID" value="NZ_SHNP01000003.1"/>
</dbReference>
<dbReference type="InterPro" id="IPR041121">
    <property type="entry name" value="SDH_C"/>
</dbReference>
<evidence type="ECO:0000313" key="12">
    <source>
        <dbReference type="EMBL" id="MCX2973697.1"/>
    </source>
</evidence>
<feature type="active site" description="Proton acceptor" evidence="8">
    <location>
        <position position="68"/>
    </location>
</feature>
<dbReference type="Pfam" id="PF18317">
    <property type="entry name" value="SDH_C"/>
    <property type="match status" value="1"/>
</dbReference>
<dbReference type="Proteomes" id="UP001143307">
    <property type="component" value="Unassembled WGS sequence"/>
</dbReference>
<comment type="pathway">
    <text evidence="1 8">Metabolic intermediate biosynthesis; chorismate biosynthesis; chorismate from D-erythrose 4-phosphate and phosphoenolpyruvate: step 4/7.</text>
</comment>
<dbReference type="InterPro" id="IPR036291">
    <property type="entry name" value="NAD(P)-bd_dom_sf"/>
</dbReference>
<protein>
    <recommendedName>
        <fullName evidence="2 8">Shikimate dehydrogenase (NADP(+))</fullName>
        <shortName evidence="8">SDH</shortName>
        <ecNumber evidence="2 8">1.1.1.25</ecNumber>
    </recommendedName>
</protein>
<feature type="binding site" evidence="8">
    <location>
        <position position="220"/>
    </location>
    <ligand>
        <name>shikimate</name>
        <dbReference type="ChEBI" id="CHEBI:36208"/>
    </ligand>
</feature>
<comment type="function">
    <text evidence="8">Involved in the biosynthesis of the chorismate, which leads to the biosynthesis of aromatic amino acids. Catalyzes the reversible NADPH linked reduction of 3-dehydroshikimate (DHSA) to yield shikimate (SA).</text>
</comment>
<evidence type="ECO:0000256" key="4">
    <source>
        <dbReference type="ARBA" id="ARBA00022857"/>
    </source>
</evidence>
<dbReference type="EC" id="1.1.1.25" evidence="2 8"/>
<feature type="binding site" evidence="8">
    <location>
        <begin position="130"/>
        <end position="134"/>
    </location>
    <ligand>
        <name>NADP(+)</name>
        <dbReference type="ChEBI" id="CHEBI:58349"/>
    </ligand>
</feature>
<feature type="binding site" evidence="8">
    <location>
        <position position="89"/>
    </location>
    <ligand>
        <name>shikimate</name>
        <dbReference type="ChEBI" id="CHEBI:36208"/>
    </ligand>
</feature>
<dbReference type="SUPFAM" id="SSF53223">
    <property type="entry name" value="Aminoacid dehydrogenase-like, N-terminal domain"/>
    <property type="match status" value="1"/>
</dbReference>
<comment type="caution">
    <text evidence="12">The sequence shown here is derived from an EMBL/GenBank/DDBJ whole genome shotgun (WGS) entry which is preliminary data.</text>
</comment>
<dbReference type="NCBIfam" id="TIGR00507">
    <property type="entry name" value="aroE"/>
    <property type="match status" value="1"/>
</dbReference>
<reference evidence="12" key="1">
    <citation type="submission" date="2019-02" db="EMBL/GenBank/DDBJ databases">
        <authorList>
            <person name="Li S.-H."/>
        </authorList>
    </citation>
    <scope>NUCLEOTIDE SEQUENCE</scope>
    <source>
        <strain evidence="12">IMCC8485</strain>
    </source>
</reference>
<dbReference type="InterPro" id="IPR011342">
    <property type="entry name" value="Shikimate_DH"/>
</dbReference>
<name>A0ABT3SWL5_9GAMM</name>
<dbReference type="EMBL" id="SHNP01000003">
    <property type="protein sequence ID" value="MCX2973697.1"/>
    <property type="molecule type" value="Genomic_DNA"/>
</dbReference>
<dbReference type="InterPro" id="IPR046346">
    <property type="entry name" value="Aminoacid_DH-like_N_sf"/>
</dbReference>
<evidence type="ECO:0000256" key="3">
    <source>
        <dbReference type="ARBA" id="ARBA00022605"/>
    </source>
</evidence>
<feature type="binding site" evidence="8">
    <location>
        <begin position="154"/>
        <end position="159"/>
    </location>
    <ligand>
        <name>NADP(+)</name>
        <dbReference type="ChEBI" id="CHEBI:58349"/>
    </ligand>
</feature>
<feature type="domain" description="SDH C-terminal" evidence="11">
    <location>
        <begin position="242"/>
        <end position="271"/>
    </location>
</feature>
<evidence type="ECO:0000256" key="5">
    <source>
        <dbReference type="ARBA" id="ARBA00023002"/>
    </source>
</evidence>
<feature type="binding site" evidence="8">
    <location>
        <position position="218"/>
    </location>
    <ligand>
        <name>NADP(+)</name>
        <dbReference type="ChEBI" id="CHEBI:58349"/>
    </ligand>
</feature>
<dbReference type="InterPro" id="IPR013708">
    <property type="entry name" value="Shikimate_DH-bd_N"/>
</dbReference>
<dbReference type="SUPFAM" id="SSF51735">
    <property type="entry name" value="NAD(P)-binding Rossmann-fold domains"/>
    <property type="match status" value="1"/>
</dbReference>
<keyword evidence="6 8" id="KW-0057">Aromatic amino acid biosynthesis</keyword>
<feature type="binding site" evidence="8">
    <location>
        <position position="105"/>
    </location>
    <ligand>
        <name>shikimate</name>
        <dbReference type="ChEBI" id="CHEBI:36208"/>
    </ligand>
</feature>
<evidence type="ECO:0000256" key="1">
    <source>
        <dbReference type="ARBA" id="ARBA00004871"/>
    </source>
</evidence>
<dbReference type="Pfam" id="PF08501">
    <property type="entry name" value="Shikimate_dh_N"/>
    <property type="match status" value="1"/>
</dbReference>
<feature type="binding site" evidence="8">
    <location>
        <position position="249"/>
    </location>
    <ligand>
        <name>shikimate</name>
        <dbReference type="ChEBI" id="CHEBI:36208"/>
    </ligand>
</feature>
<evidence type="ECO:0000259" key="11">
    <source>
        <dbReference type="Pfam" id="PF18317"/>
    </source>
</evidence>
<dbReference type="NCBIfam" id="NF001310">
    <property type="entry name" value="PRK00258.1-2"/>
    <property type="match status" value="1"/>
</dbReference>
<feature type="binding site" evidence="8">
    <location>
        <begin position="17"/>
        <end position="19"/>
    </location>
    <ligand>
        <name>shikimate</name>
        <dbReference type="ChEBI" id="CHEBI:36208"/>
    </ligand>
</feature>
<comment type="catalytic activity">
    <reaction evidence="7 8">
        <text>shikimate + NADP(+) = 3-dehydroshikimate + NADPH + H(+)</text>
        <dbReference type="Rhea" id="RHEA:17737"/>
        <dbReference type="ChEBI" id="CHEBI:15378"/>
        <dbReference type="ChEBI" id="CHEBI:16630"/>
        <dbReference type="ChEBI" id="CHEBI:36208"/>
        <dbReference type="ChEBI" id="CHEBI:57783"/>
        <dbReference type="ChEBI" id="CHEBI:58349"/>
        <dbReference type="EC" id="1.1.1.25"/>
    </reaction>
</comment>
<dbReference type="HAMAP" id="MF_00222">
    <property type="entry name" value="Shikimate_DH_AroE"/>
    <property type="match status" value="1"/>
</dbReference>
<dbReference type="Pfam" id="PF01488">
    <property type="entry name" value="Shikimate_DH"/>
    <property type="match status" value="1"/>
</dbReference>
<evidence type="ECO:0000313" key="13">
    <source>
        <dbReference type="Proteomes" id="UP001143307"/>
    </source>
</evidence>
<accession>A0ABT3SWL5</accession>
<evidence type="ECO:0000259" key="10">
    <source>
        <dbReference type="Pfam" id="PF08501"/>
    </source>
</evidence>
<dbReference type="PANTHER" id="PTHR21089:SF1">
    <property type="entry name" value="BIFUNCTIONAL 3-DEHYDROQUINATE DEHYDRATASE_SHIKIMATE DEHYDROGENASE, CHLOROPLASTIC"/>
    <property type="match status" value="1"/>
</dbReference>
<dbReference type="Gene3D" id="3.40.50.720">
    <property type="entry name" value="NAD(P)-binding Rossmann-like Domain"/>
    <property type="match status" value="1"/>
</dbReference>
<sequence length="278" mass="30057">MTDKDKYAVFGNPIKHSKSPAIHAAFAAQCSQAMQYRAVRVDEGGFAEAAQRFFEGGGSGLNVTLPFKQDACQFADRLSERAERAQAVNTLKFGPGGEIEGDNTDGIGLVRDMVVNLGWVVQGLRILIVGAGGAVRGVLEPLLRERPDQLLIVNRTAAKAEELAAEFADLGTVEGGGYDLIGERQFDLVINASSAGLSGEMPDLPSTLLTERSCCYDMVYGPEPTAFMRWAAHHAAWAVSDGLGMLVEQAAQSFYLWRGQRPETRPVIHQIREAMEAA</sequence>
<dbReference type="GO" id="GO:0004764">
    <property type="term" value="F:shikimate 3-dehydrogenase (NADP+) activity"/>
    <property type="evidence" value="ECO:0007669"/>
    <property type="project" value="UniProtKB-EC"/>
</dbReference>